<evidence type="ECO:0000256" key="3">
    <source>
        <dbReference type="ARBA" id="ARBA00022692"/>
    </source>
</evidence>
<feature type="transmembrane region" description="Helical" evidence="7">
    <location>
        <begin position="74"/>
        <end position="95"/>
    </location>
</feature>
<keyword evidence="2" id="KW-1003">Cell membrane</keyword>
<gene>
    <name evidence="9" type="ORF">JDP02_02845</name>
</gene>
<organism evidence="9 10">
    <name type="scientific">Corynebacterium tuberculostearicum</name>
    <dbReference type="NCBI Taxonomy" id="38304"/>
    <lineage>
        <taxon>Bacteria</taxon>
        <taxon>Bacillati</taxon>
        <taxon>Actinomycetota</taxon>
        <taxon>Actinomycetes</taxon>
        <taxon>Mycobacteriales</taxon>
        <taxon>Corynebacteriaceae</taxon>
        <taxon>Corynebacterium</taxon>
    </lineage>
</organism>
<comment type="subcellular location">
    <subcellularLocation>
        <location evidence="1">Cell membrane</location>
        <topology evidence="1">Multi-pass membrane protein</topology>
    </subcellularLocation>
</comment>
<dbReference type="Proteomes" id="UP000603369">
    <property type="component" value="Unassembled WGS sequence"/>
</dbReference>
<dbReference type="RefSeq" id="WP_049377713.1">
    <property type="nucleotide sequence ID" value="NZ_CP073095.1"/>
</dbReference>
<feature type="transmembrane region" description="Helical" evidence="7">
    <location>
        <begin position="48"/>
        <end position="68"/>
    </location>
</feature>
<evidence type="ECO:0000256" key="4">
    <source>
        <dbReference type="ARBA" id="ARBA00022989"/>
    </source>
</evidence>
<protein>
    <submittedName>
        <fullName evidence="9">RDD family protein</fullName>
    </submittedName>
</protein>
<feature type="region of interest" description="Disordered" evidence="6">
    <location>
        <begin position="1"/>
        <end position="32"/>
    </location>
</feature>
<dbReference type="GeneID" id="88917185"/>
<evidence type="ECO:0000256" key="5">
    <source>
        <dbReference type="ARBA" id="ARBA00023136"/>
    </source>
</evidence>
<feature type="domain" description="RDD" evidence="8">
    <location>
        <begin position="42"/>
        <end position="148"/>
    </location>
</feature>
<comment type="caution">
    <text evidence="9">The sequence shown here is derived from an EMBL/GenBank/DDBJ whole genome shotgun (WGS) entry which is preliminary data.</text>
</comment>
<reference evidence="9 10" key="1">
    <citation type="submission" date="2020-12" db="EMBL/GenBank/DDBJ databases">
        <title>Draft genome sequence of the commensal strain Corynebacterium tuberculostearicum MFP09/CIP 102622 isolated from human skin.</title>
        <authorList>
            <person name="Boukerb A.M."/>
            <person name="Janvier X."/>
            <person name="Feuilloley M.G.J."/>
            <person name="Groboillot A."/>
        </authorList>
    </citation>
    <scope>NUCLEOTIDE SEQUENCE [LARGE SCALE GENOMIC DNA]</scope>
    <source>
        <strain evidence="9 10">CIP 102622</strain>
    </source>
</reference>
<dbReference type="PANTHER" id="PTHR36115">
    <property type="entry name" value="PROLINE-RICH ANTIGEN HOMOLOG-RELATED"/>
    <property type="match status" value="1"/>
</dbReference>
<evidence type="ECO:0000256" key="6">
    <source>
        <dbReference type="SAM" id="MobiDB-lite"/>
    </source>
</evidence>
<evidence type="ECO:0000256" key="1">
    <source>
        <dbReference type="ARBA" id="ARBA00004651"/>
    </source>
</evidence>
<evidence type="ECO:0000259" key="8">
    <source>
        <dbReference type="Pfam" id="PF06271"/>
    </source>
</evidence>
<proteinExistence type="predicted"/>
<keyword evidence="3 7" id="KW-0812">Transmembrane</keyword>
<evidence type="ECO:0000256" key="2">
    <source>
        <dbReference type="ARBA" id="ARBA00022475"/>
    </source>
</evidence>
<dbReference type="AlphaFoldDB" id="A0A8I1L8E6"/>
<dbReference type="Pfam" id="PF06271">
    <property type="entry name" value="RDD"/>
    <property type="match status" value="1"/>
</dbReference>
<dbReference type="EMBL" id="JAEHFL010000003">
    <property type="protein sequence ID" value="MBK3427448.1"/>
    <property type="molecule type" value="Genomic_DNA"/>
</dbReference>
<accession>A0A8I1L8E6</accession>
<dbReference type="InterPro" id="IPR016795">
    <property type="entry name" value="UCP021697"/>
</dbReference>
<name>A0A8I1L8E6_9CORY</name>
<sequence>MADKRTWLDGPNIPGEYDDMEGPGRWPGEKLGLPESGPGSLAPVGRRAGAVAIDWIVCMLIANLIHMFTTELGGVAFLGYALWVIMGIVCGWLFARTPGMLLLGMGVARLDVPGARVGLWRAALRTVLTGVLFPAAMVDADGRGMHDRATGTIVIRS</sequence>
<evidence type="ECO:0000313" key="10">
    <source>
        <dbReference type="Proteomes" id="UP000603369"/>
    </source>
</evidence>
<evidence type="ECO:0000256" key="7">
    <source>
        <dbReference type="SAM" id="Phobius"/>
    </source>
</evidence>
<keyword evidence="4 7" id="KW-1133">Transmembrane helix</keyword>
<dbReference type="PANTHER" id="PTHR36115:SF6">
    <property type="entry name" value="PROLINE-RICH ANTIGEN HOMOLOG"/>
    <property type="match status" value="1"/>
</dbReference>
<dbReference type="InterPro" id="IPR051791">
    <property type="entry name" value="Pra-immunoreactive"/>
</dbReference>
<evidence type="ECO:0000313" key="9">
    <source>
        <dbReference type="EMBL" id="MBK3427448.1"/>
    </source>
</evidence>
<dbReference type="PIRSF" id="PIRSF021697">
    <property type="entry name" value="UCP021697"/>
    <property type="match status" value="1"/>
</dbReference>
<keyword evidence="5 7" id="KW-0472">Membrane</keyword>
<dbReference type="InterPro" id="IPR010432">
    <property type="entry name" value="RDD"/>
</dbReference>
<keyword evidence="10" id="KW-1185">Reference proteome</keyword>